<proteinExistence type="predicted"/>
<dbReference type="EMBL" id="JBBNAE010000001">
    <property type="protein sequence ID" value="KAK9153858.1"/>
    <property type="molecule type" value="Genomic_DNA"/>
</dbReference>
<dbReference type="Proteomes" id="UP001417504">
    <property type="component" value="Unassembled WGS sequence"/>
</dbReference>
<evidence type="ECO:0000313" key="3">
    <source>
        <dbReference type="Proteomes" id="UP001417504"/>
    </source>
</evidence>
<protein>
    <submittedName>
        <fullName evidence="2">Uncharacterized protein</fullName>
    </submittedName>
</protein>
<evidence type="ECO:0000313" key="2">
    <source>
        <dbReference type="EMBL" id="KAK9153858.1"/>
    </source>
</evidence>
<keyword evidence="3" id="KW-1185">Reference proteome</keyword>
<evidence type="ECO:0000256" key="1">
    <source>
        <dbReference type="SAM" id="MobiDB-lite"/>
    </source>
</evidence>
<sequence length="145" mass="16615">MRSISIGNFSSALVLLVTEFNRLANEAPLPIDSPFHRQIGTPAELKTTPDLTRSRDAHLRSTNGTEIRTPLRRLRSRKAQRPPPEKPRQQRRSGKTPERPRRGTSAIAATNREDLRQGERWRGDLMQESFDEHIKSKSSFSLFRS</sequence>
<dbReference type="AlphaFoldDB" id="A0AAP0KLA2"/>
<name>A0AAP0KLA2_9MAGN</name>
<feature type="compositionally biased region" description="Basic residues" evidence="1">
    <location>
        <begin position="70"/>
        <end position="80"/>
    </location>
</feature>
<accession>A0AAP0KLA2</accession>
<feature type="region of interest" description="Disordered" evidence="1">
    <location>
        <begin position="28"/>
        <end position="120"/>
    </location>
</feature>
<gene>
    <name evidence="2" type="ORF">Sjap_001338</name>
</gene>
<reference evidence="2 3" key="1">
    <citation type="submission" date="2024-01" db="EMBL/GenBank/DDBJ databases">
        <title>Genome assemblies of Stephania.</title>
        <authorList>
            <person name="Yang L."/>
        </authorList>
    </citation>
    <scope>NUCLEOTIDE SEQUENCE [LARGE SCALE GENOMIC DNA]</scope>
    <source>
        <strain evidence="2">QJT</strain>
        <tissue evidence="2">Leaf</tissue>
    </source>
</reference>
<organism evidence="2 3">
    <name type="scientific">Stephania japonica</name>
    <dbReference type="NCBI Taxonomy" id="461633"/>
    <lineage>
        <taxon>Eukaryota</taxon>
        <taxon>Viridiplantae</taxon>
        <taxon>Streptophyta</taxon>
        <taxon>Embryophyta</taxon>
        <taxon>Tracheophyta</taxon>
        <taxon>Spermatophyta</taxon>
        <taxon>Magnoliopsida</taxon>
        <taxon>Ranunculales</taxon>
        <taxon>Menispermaceae</taxon>
        <taxon>Menispermoideae</taxon>
        <taxon>Cissampelideae</taxon>
        <taxon>Stephania</taxon>
    </lineage>
</organism>
<comment type="caution">
    <text evidence="2">The sequence shown here is derived from an EMBL/GenBank/DDBJ whole genome shotgun (WGS) entry which is preliminary data.</text>
</comment>
<feature type="compositionally biased region" description="Basic and acidic residues" evidence="1">
    <location>
        <begin position="111"/>
        <end position="120"/>
    </location>
</feature>